<dbReference type="InterPro" id="IPR000326">
    <property type="entry name" value="PAP2/HPO"/>
</dbReference>
<dbReference type="InterPro" id="IPR036938">
    <property type="entry name" value="PAP2/HPO_sf"/>
</dbReference>
<name>A0ABT8W7F2_9FLAO</name>
<evidence type="ECO:0000313" key="2">
    <source>
        <dbReference type="EMBL" id="MDO5969049.1"/>
    </source>
</evidence>
<dbReference type="Gene3D" id="1.20.144.10">
    <property type="entry name" value="Phosphatidic acid phosphatase type 2/haloperoxidase"/>
    <property type="match status" value="1"/>
</dbReference>
<dbReference type="SUPFAM" id="SSF48317">
    <property type="entry name" value="Acid phosphatase/Vanadium-dependent haloperoxidase"/>
    <property type="match status" value="1"/>
</dbReference>
<dbReference type="Proteomes" id="UP001176883">
    <property type="component" value="Unassembled WGS sequence"/>
</dbReference>
<dbReference type="SMART" id="SM00014">
    <property type="entry name" value="acidPPc"/>
    <property type="match status" value="1"/>
</dbReference>
<feature type="domain" description="Phosphatidic acid phosphatase type 2/haloperoxidase" evidence="1">
    <location>
        <begin position="140"/>
        <end position="254"/>
    </location>
</feature>
<accession>A0ABT8W7F2</accession>
<proteinExistence type="predicted"/>
<gene>
    <name evidence="2" type="ORF">Q4Q35_04445</name>
</gene>
<evidence type="ECO:0000313" key="3">
    <source>
        <dbReference type="Proteomes" id="UP001176883"/>
    </source>
</evidence>
<dbReference type="RefSeq" id="WP_303276736.1">
    <property type="nucleotide sequence ID" value="NZ_JAUOEK010000063.1"/>
</dbReference>
<evidence type="ECO:0000259" key="1">
    <source>
        <dbReference type="SMART" id="SM00014"/>
    </source>
</evidence>
<comment type="caution">
    <text evidence="2">The sequence shown here is derived from an EMBL/GenBank/DDBJ whole genome shotgun (WGS) entry which is preliminary data.</text>
</comment>
<dbReference type="Pfam" id="PF01569">
    <property type="entry name" value="PAP2"/>
    <property type="match status" value="1"/>
</dbReference>
<protein>
    <submittedName>
        <fullName evidence="2">Phosphatase PAP2 family protein</fullName>
    </submittedName>
</protein>
<dbReference type="EMBL" id="JAUOEK010000063">
    <property type="protein sequence ID" value="MDO5969049.1"/>
    <property type="molecule type" value="Genomic_DNA"/>
</dbReference>
<keyword evidence="3" id="KW-1185">Reference proteome</keyword>
<organism evidence="2 3">
    <name type="scientific">Flavivirga aquimarina</name>
    <dbReference type="NCBI Taxonomy" id="2027862"/>
    <lineage>
        <taxon>Bacteria</taxon>
        <taxon>Pseudomonadati</taxon>
        <taxon>Bacteroidota</taxon>
        <taxon>Flavobacteriia</taxon>
        <taxon>Flavobacteriales</taxon>
        <taxon>Flavobacteriaceae</taxon>
        <taxon>Flavivirga</taxon>
    </lineage>
</organism>
<sequence>MQNCDNKTGLKFFFLIVIFLVSFKLSAQDISLEKTKDTASIGQLAVYDAKHAFLSVKHAFSRPFHWKKKDFTTLGTIALGALALSTIDDESSAFFIRQEPDVPNIFQEAGTRFGSPQVYFIANAGLYGFGLLTKNEKIRKTSVLIISSSFTTGLIQSVSKTAFGRARPGNGYKSTEFRFWSNEPEFHSFPSGHTVLSMTMAHAIAKQFDNVWSKVTVYTLGSVAPISRLFAGAHWLTDVALGAALSIVVVDSIDKFLFNTNAYNNSLKEKKHISWKLCFSGNTIGVAGTF</sequence>
<reference evidence="2" key="1">
    <citation type="submission" date="2023-07" db="EMBL/GenBank/DDBJ databases">
        <title>Two novel species in the genus Flavivirga.</title>
        <authorList>
            <person name="Kwon K."/>
        </authorList>
    </citation>
    <scope>NUCLEOTIDE SEQUENCE</scope>
    <source>
        <strain evidence="2">KCTC 52353</strain>
    </source>
</reference>